<dbReference type="PROSITE" id="PS50113">
    <property type="entry name" value="PAC"/>
    <property type="match status" value="1"/>
</dbReference>
<dbReference type="Proteomes" id="UP000199245">
    <property type="component" value="Unassembled WGS sequence"/>
</dbReference>
<feature type="domain" description="Histidine kinase" evidence="9">
    <location>
        <begin position="505"/>
        <end position="732"/>
    </location>
</feature>
<dbReference type="InterPro" id="IPR004358">
    <property type="entry name" value="Sig_transdc_His_kin-like_C"/>
</dbReference>
<evidence type="ECO:0000259" key="11">
    <source>
        <dbReference type="PROSITE" id="PS50112"/>
    </source>
</evidence>
<dbReference type="InterPro" id="IPR029016">
    <property type="entry name" value="GAF-like_dom_sf"/>
</dbReference>
<dbReference type="PROSITE" id="PS50110">
    <property type="entry name" value="RESPONSE_REGULATORY"/>
    <property type="match status" value="2"/>
</dbReference>
<protein>
    <recommendedName>
        <fullName evidence="2">histidine kinase</fullName>
        <ecNumber evidence="2">2.7.13.3</ecNumber>
    </recommendedName>
</protein>
<accession>A0A1G7K3H3</accession>
<dbReference type="PRINTS" id="PR00344">
    <property type="entry name" value="BCTRLSENSOR"/>
</dbReference>
<evidence type="ECO:0000256" key="6">
    <source>
        <dbReference type="PROSITE-ProRule" id="PRU00169"/>
    </source>
</evidence>
<name>A0A1G7K3H3_9BRAD</name>
<dbReference type="SUPFAM" id="SSF52172">
    <property type="entry name" value="CheY-like"/>
    <property type="match status" value="2"/>
</dbReference>
<comment type="catalytic activity">
    <reaction evidence="1">
        <text>ATP + protein L-histidine = ADP + protein N-phospho-L-histidine.</text>
        <dbReference type="EC" id="2.7.13.3"/>
    </reaction>
</comment>
<evidence type="ECO:0000259" key="10">
    <source>
        <dbReference type="PROSITE" id="PS50110"/>
    </source>
</evidence>
<dbReference type="EMBL" id="FMZW01000051">
    <property type="protein sequence ID" value="SDF31594.1"/>
    <property type="molecule type" value="Genomic_DNA"/>
</dbReference>
<dbReference type="InterPro" id="IPR035965">
    <property type="entry name" value="PAS-like_dom_sf"/>
</dbReference>
<dbReference type="AlphaFoldDB" id="A0A1G7K3H3"/>
<feature type="domain" description="Response regulatory" evidence="10">
    <location>
        <begin position="878"/>
        <end position="994"/>
    </location>
</feature>
<dbReference type="CDD" id="cd18161">
    <property type="entry name" value="REC_hyHK_blue-like"/>
    <property type="match status" value="1"/>
</dbReference>
<dbReference type="RefSeq" id="WP_092089327.1">
    <property type="nucleotide sequence ID" value="NZ_FMZW01000051.1"/>
</dbReference>
<dbReference type="CDD" id="cd00156">
    <property type="entry name" value="REC"/>
    <property type="match status" value="1"/>
</dbReference>
<dbReference type="CDD" id="cd16919">
    <property type="entry name" value="HATPase_CckA-like"/>
    <property type="match status" value="1"/>
</dbReference>
<dbReference type="CDD" id="cd00130">
    <property type="entry name" value="PAS"/>
    <property type="match status" value="1"/>
</dbReference>
<evidence type="ECO:0000313" key="13">
    <source>
        <dbReference type="EMBL" id="SDF31594.1"/>
    </source>
</evidence>
<dbReference type="GO" id="GO:0000155">
    <property type="term" value="F:phosphorelay sensor kinase activity"/>
    <property type="evidence" value="ECO:0007669"/>
    <property type="project" value="InterPro"/>
</dbReference>
<dbReference type="InterPro" id="IPR011006">
    <property type="entry name" value="CheY-like_superfamily"/>
</dbReference>
<dbReference type="CDD" id="cd00082">
    <property type="entry name" value="HisKA"/>
    <property type="match status" value="1"/>
</dbReference>
<dbReference type="InterPro" id="IPR000700">
    <property type="entry name" value="PAS-assoc_C"/>
</dbReference>
<evidence type="ECO:0000259" key="12">
    <source>
        <dbReference type="PROSITE" id="PS50113"/>
    </source>
</evidence>
<dbReference type="SUPFAM" id="SSF55785">
    <property type="entry name" value="PYP-like sensor domain (PAS domain)"/>
    <property type="match status" value="1"/>
</dbReference>
<dbReference type="Gene3D" id="3.30.565.10">
    <property type="entry name" value="Histidine kinase-like ATPase, C-terminal domain"/>
    <property type="match status" value="1"/>
</dbReference>
<evidence type="ECO:0000256" key="3">
    <source>
        <dbReference type="ARBA" id="ARBA00022553"/>
    </source>
</evidence>
<dbReference type="InterPro" id="IPR036097">
    <property type="entry name" value="HisK_dim/P_sf"/>
</dbReference>
<dbReference type="SMART" id="SM00065">
    <property type="entry name" value="GAF"/>
    <property type="match status" value="1"/>
</dbReference>
<dbReference type="Pfam" id="PF02518">
    <property type="entry name" value="HATPase_c"/>
    <property type="match status" value="1"/>
</dbReference>
<dbReference type="Pfam" id="PF13426">
    <property type="entry name" value="PAS_9"/>
    <property type="match status" value="1"/>
</dbReference>
<keyword evidence="5" id="KW-0418">Kinase</keyword>
<dbReference type="PANTHER" id="PTHR43065:SF49">
    <property type="entry name" value="HISTIDINE KINASE"/>
    <property type="match status" value="1"/>
</dbReference>
<dbReference type="EC" id="2.7.13.3" evidence="2"/>
<dbReference type="Gene3D" id="3.40.50.2300">
    <property type="match status" value="2"/>
</dbReference>
<dbReference type="PROSITE" id="PS50112">
    <property type="entry name" value="PAS"/>
    <property type="match status" value="1"/>
</dbReference>
<evidence type="ECO:0000256" key="1">
    <source>
        <dbReference type="ARBA" id="ARBA00000085"/>
    </source>
</evidence>
<organism evidence="13 14">
    <name type="scientific">Bradyrhizobium brasilense</name>
    <dbReference type="NCBI Taxonomy" id="1419277"/>
    <lineage>
        <taxon>Bacteria</taxon>
        <taxon>Pseudomonadati</taxon>
        <taxon>Pseudomonadota</taxon>
        <taxon>Alphaproteobacteria</taxon>
        <taxon>Hyphomicrobiales</taxon>
        <taxon>Nitrobacteraceae</taxon>
        <taxon>Bradyrhizobium</taxon>
    </lineage>
</organism>
<dbReference type="Gene3D" id="3.30.450.20">
    <property type="entry name" value="PAS domain"/>
    <property type="match status" value="2"/>
</dbReference>
<dbReference type="PANTHER" id="PTHR43065">
    <property type="entry name" value="SENSOR HISTIDINE KINASE"/>
    <property type="match status" value="1"/>
</dbReference>
<feature type="region of interest" description="Disordered" evidence="8">
    <location>
        <begin position="1"/>
        <end position="22"/>
    </location>
</feature>
<feature type="modified residue" description="4-aspartylphosphate" evidence="6">
    <location>
        <position position="804"/>
    </location>
</feature>
<evidence type="ECO:0000313" key="14">
    <source>
        <dbReference type="Proteomes" id="UP000199245"/>
    </source>
</evidence>
<dbReference type="SMART" id="SM00091">
    <property type="entry name" value="PAS"/>
    <property type="match status" value="1"/>
</dbReference>
<dbReference type="SMART" id="SM00388">
    <property type="entry name" value="HisKA"/>
    <property type="match status" value="1"/>
</dbReference>
<keyword evidence="4" id="KW-0808">Transferase</keyword>
<dbReference type="InterPro" id="IPR000014">
    <property type="entry name" value="PAS"/>
</dbReference>
<dbReference type="SUPFAM" id="SSF47384">
    <property type="entry name" value="Homodimeric domain of signal transducing histidine kinase"/>
    <property type="match status" value="1"/>
</dbReference>
<evidence type="ECO:0000256" key="4">
    <source>
        <dbReference type="ARBA" id="ARBA00022679"/>
    </source>
</evidence>
<dbReference type="SMART" id="SM00387">
    <property type="entry name" value="HATPase_c"/>
    <property type="match status" value="1"/>
</dbReference>
<evidence type="ECO:0000256" key="5">
    <source>
        <dbReference type="ARBA" id="ARBA00022777"/>
    </source>
</evidence>
<dbReference type="Pfam" id="PF00512">
    <property type="entry name" value="HisKA"/>
    <property type="match status" value="1"/>
</dbReference>
<dbReference type="SUPFAM" id="SSF55781">
    <property type="entry name" value="GAF domain-like"/>
    <property type="match status" value="1"/>
</dbReference>
<dbReference type="Pfam" id="PF13185">
    <property type="entry name" value="GAF_2"/>
    <property type="match status" value="1"/>
</dbReference>
<feature type="domain" description="Response regulatory" evidence="10">
    <location>
        <begin position="754"/>
        <end position="870"/>
    </location>
</feature>
<evidence type="ECO:0000256" key="8">
    <source>
        <dbReference type="SAM" id="MobiDB-lite"/>
    </source>
</evidence>
<dbReference type="InterPro" id="IPR005467">
    <property type="entry name" value="His_kinase_dom"/>
</dbReference>
<dbReference type="SMART" id="SM00448">
    <property type="entry name" value="REC"/>
    <property type="match status" value="2"/>
</dbReference>
<dbReference type="Gene3D" id="1.10.287.130">
    <property type="match status" value="1"/>
</dbReference>
<feature type="modified residue" description="4-aspartylphosphate" evidence="6">
    <location>
        <position position="929"/>
    </location>
</feature>
<dbReference type="InterPro" id="IPR003594">
    <property type="entry name" value="HATPase_dom"/>
</dbReference>
<gene>
    <name evidence="13" type="ORF">SAMN05216337_105119</name>
</gene>
<keyword evidence="3 6" id="KW-0597">Phosphoprotein</keyword>
<dbReference type="InterPro" id="IPR036890">
    <property type="entry name" value="HATPase_C_sf"/>
</dbReference>
<dbReference type="InterPro" id="IPR001789">
    <property type="entry name" value="Sig_transdc_resp-reg_receiver"/>
</dbReference>
<feature type="coiled-coil region" evidence="7">
    <location>
        <begin position="130"/>
        <end position="157"/>
    </location>
</feature>
<dbReference type="InterPro" id="IPR003661">
    <property type="entry name" value="HisK_dim/P_dom"/>
</dbReference>
<dbReference type="Gene3D" id="3.30.450.40">
    <property type="match status" value="1"/>
</dbReference>
<dbReference type="NCBIfam" id="TIGR00229">
    <property type="entry name" value="sensory_box"/>
    <property type="match status" value="1"/>
</dbReference>
<keyword evidence="7" id="KW-0175">Coiled coil</keyword>
<dbReference type="SUPFAM" id="SSF55874">
    <property type="entry name" value="ATPase domain of HSP90 chaperone/DNA topoisomerase II/histidine kinase"/>
    <property type="match status" value="1"/>
</dbReference>
<evidence type="ECO:0000256" key="7">
    <source>
        <dbReference type="SAM" id="Coils"/>
    </source>
</evidence>
<dbReference type="InterPro" id="IPR003018">
    <property type="entry name" value="GAF"/>
</dbReference>
<evidence type="ECO:0000256" key="2">
    <source>
        <dbReference type="ARBA" id="ARBA00012438"/>
    </source>
</evidence>
<reference evidence="13 14" key="1">
    <citation type="submission" date="2016-10" db="EMBL/GenBank/DDBJ databases">
        <authorList>
            <person name="de Groot N.N."/>
        </authorList>
    </citation>
    <scope>NUCLEOTIDE SEQUENCE [LARGE SCALE GENOMIC DNA]</scope>
    <source>
        <strain evidence="13 14">R5</strain>
    </source>
</reference>
<feature type="domain" description="PAS" evidence="11">
    <location>
        <begin position="365"/>
        <end position="438"/>
    </location>
</feature>
<sequence>MSDKKRQEGQKKPKARSDERFRAAETAGGLAAFEYDFGSRKWAWAPAASPLFGFIPDDAPADFELWQRAVFVDDVPKIRAALDSAKEHGFYVEFRVLRDGASKWLAGRGQVDGDLLIGTFQDIGDRKQLEARLLSVNETLEARVSELREEAHALEILNRTGIAIAGELDLQKLVQIVTDAGVELSGAEFGAFFYNVIRPDGEAYTLYTLSGAPREAFAKFPMPRNTAVFGPTFRGTSVVRSPDILADPRYGKNEPYCGMPPGHLPVRSYLAAPVSSRNGEVLGGLFFGHHQPGIFTERAERLVTGLAAQAAVAIDNARLYEISQREVTARTDAEGKLHELNRTLEHRAELRAAELAASVSQLEESERRFRILVQGVVDYAIFMLDPGGTIINWNPGAERIKGYTRDEIIGQHFSRFYTEKDRESRVPYRALETAARTGKYEAEGWRVRKDGTQFWASVVLNAIRDSKGEVIGFAKVTRDLTERRAAEERLQQSQKMEGIGQLTGGVAHDFNNLLTVIIGNLEALNRHIQDDGIDVDRLKRSVDNAMRGAQRAASLTQRLLAFSRQQPLEPKSIDMGRLVTGMSDLLRRSLGEQISVETVLAGGLWRALADPNQLEVAILNLAVNARDAMPKGGKLTIETANVHLDDRYAAAQIEVLPGQYVMVAVTDNGAGMPPEVKAKAFDPFFTTKDVGHGTGLGLSQVYGFVKQSRGHVKIYSELGEGTTVKIYLPRYAAKADDAEEEIVPVLARGKGHETVLVVEDDDDVRSYSTDSLRDLGYSVLEAPNGRAALHILESRPEIAVLFTDVGLPGGMNGRQLAEEARKRRPNLKILFTTGYARNAIVHDGRLDAGVELLTKPFSQAALGAKLRDIIDAKSSPARVLLVEDEVLIQMLAVEYLEEAGIKVDTATSATEALNKLRLIPGGVDAAIIDIGLPDRRGDTLVHEIRSAYPTLPIVIASGRDSEEMRNLFANIPAVAFVRKPYASGELRSALRSFGIAC</sequence>
<dbReference type="PROSITE" id="PS50109">
    <property type="entry name" value="HIS_KIN"/>
    <property type="match status" value="1"/>
</dbReference>
<proteinExistence type="predicted"/>
<feature type="domain" description="PAC" evidence="12">
    <location>
        <begin position="440"/>
        <end position="492"/>
    </location>
</feature>
<dbReference type="Pfam" id="PF00072">
    <property type="entry name" value="Response_reg"/>
    <property type="match status" value="2"/>
</dbReference>
<evidence type="ECO:0000259" key="9">
    <source>
        <dbReference type="PROSITE" id="PS50109"/>
    </source>
</evidence>